<dbReference type="Gene3D" id="3.40.50.300">
    <property type="entry name" value="P-loop containing nucleotide triphosphate hydrolases"/>
    <property type="match status" value="1"/>
</dbReference>
<evidence type="ECO:0000256" key="3">
    <source>
        <dbReference type="ARBA" id="ARBA00022840"/>
    </source>
</evidence>
<feature type="domain" description="ABC transporter" evidence="10">
    <location>
        <begin position="4"/>
        <end position="238"/>
    </location>
</feature>
<dbReference type="Proteomes" id="UP000054598">
    <property type="component" value="Unassembled WGS sequence"/>
</dbReference>
<comment type="catalytic activity">
    <reaction evidence="5">
        <text>an R-cob(III)alamin(out) + ATP + H2O = an R-cob(III)alamin(in) + ADP + phosphate + H(+)</text>
        <dbReference type="Rhea" id="RHEA:17873"/>
        <dbReference type="ChEBI" id="CHEBI:15377"/>
        <dbReference type="ChEBI" id="CHEBI:15378"/>
        <dbReference type="ChEBI" id="CHEBI:30616"/>
        <dbReference type="ChEBI" id="CHEBI:43474"/>
        <dbReference type="ChEBI" id="CHEBI:140785"/>
        <dbReference type="ChEBI" id="CHEBI:456216"/>
        <dbReference type="EC" id="7.6.2.8"/>
    </reaction>
</comment>
<comment type="function">
    <text evidence="6">Required for corrinoid utilization. Probably part of the ABC transporter complex BtuCDF involved in cobalamin (vitamin B12) import. Probably responsible for energy coupling to the transport system.</text>
</comment>
<dbReference type="PANTHER" id="PTHR42794:SF1">
    <property type="entry name" value="HEMIN IMPORT ATP-BINDING PROTEIN HMUV"/>
    <property type="match status" value="1"/>
</dbReference>
<organism evidence="11 12">
    <name type="scientific">Methanoculleus marisnigri</name>
    <dbReference type="NCBI Taxonomy" id="2198"/>
    <lineage>
        <taxon>Archaea</taxon>
        <taxon>Methanobacteriati</taxon>
        <taxon>Methanobacteriota</taxon>
        <taxon>Stenosarchaea group</taxon>
        <taxon>Methanomicrobia</taxon>
        <taxon>Methanomicrobiales</taxon>
        <taxon>Methanomicrobiaceae</taxon>
        <taxon>Methanoculleus</taxon>
    </lineage>
</organism>
<proteinExistence type="predicted"/>
<sequence length="414" mass="45022">MKPVEIIDIDVSYGAKKILEAISFYADRGEILGIIGPNGSGKTTLLKAMSRVVAPDSGEVRLSEQGLGTFSFRELAQQVAVVPQEISISFDYTVREIVMMGRHPYIGRFASETARDLEICDRAMHLANVTRLAGSSVHEISGGERQRVLIARALAQNPKVLLLDEATSNLDISHQIEILNIIKGLTVDITVISVFHDLNLAAYYCDRLIMLKDRRVYAAGPPGDVLTRETLNVVYGIDALVKPHPLTGKPYILPTYEYAAKHHPERGVHVICGGGTGSDLLYALHTEGFLVSAGVLTVFDTDHATATELGIPCVTEAPFSAISPDACSELRRCIDAAHAVVVTAMPIGRGNIENIRVLENYRNKPIILLNDGGHRSFQDCTGGEAEAIIHGLLERGAVTAERIEEVLQILREAV</sequence>
<dbReference type="GO" id="GO:0016887">
    <property type="term" value="F:ATP hydrolysis activity"/>
    <property type="evidence" value="ECO:0007669"/>
    <property type="project" value="InterPro"/>
</dbReference>
<dbReference type="EC" id="7.6.2.8" evidence="7"/>
<evidence type="ECO:0000259" key="10">
    <source>
        <dbReference type="PROSITE" id="PS50893"/>
    </source>
</evidence>
<dbReference type="SMART" id="SM00382">
    <property type="entry name" value="AAA"/>
    <property type="match status" value="1"/>
</dbReference>
<evidence type="ECO:0000256" key="5">
    <source>
        <dbReference type="ARBA" id="ARBA00050590"/>
    </source>
</evidence>
<dbReference type="Pfam" id="PF00005">
    <property type="entry name" value="ABC_tran"/>
    <property type="match status" value="1"/>
</dbReference>
<dbReference type="PROSITE" id="PS50893">
    <property type="entry name" value="ABC_TRANSPORTER_2"/>
    <property type="match status" value="1"/>
</dbReference>
<evidence type="ECO:0000313" key="12">
    <source>
        <dbReference type="Proteomes" id="UP000054598"/>
    </source>
</evidence>
<dbReference type="InterPro" id="IPR003439">
    <property type="entry name" value="ABC_transporter-like_ATP-bd"/>
</dbReference>
<keyword evidence="2" id="KW-0547">Nucleotide-binding</keyword>
<dbReference type="InterPro" id="IPR017871">
    <property type="entry name" value="ABC_transporter-like_CS"/>
</dbReference>
<evidence type="ECO:0000256" key="2">
    <source>
        <dbReference type="ARBA" id="ARBA00022741"/>
    </source>
</evidence>
<dbReference type="FunFam" id="3.40.50.300:FF:000134">
    <property type="entry name" value="Iron-enterobactin ABC transporter ATP-binding protein"/>
    <property type="match status" value="1"/>
</dbReference>
<dbReference type="EMBL" id="LGHE01000068">
    <property type="protein sequence ID" value="KUL02235.1"/>
    <property type="molecule type" value="Genomic_DNA"/>
</dbReference>
<evidence type="ECO:0000256" key="9">
    <source>
        <dbReference type="ARBA" id="ARBA00077139"/>
    </source>
</evidence>
<evidence type="ECO:0000313" key="11">
    <source>
        <dbReference type="EMBL" id="KUL02235.1"/>
    </source>
</evidence>
<evidence type="ECO:0000256" key="7">
    <source>
        <dbReference type="ARBA" id="ARBA00066387"/>
    </source>
</evidence>
<dbReference type="PATRIC" id="fig|2198.3.peg.601"/>
<gene>
    <name evidence="11" type="ORF">XE10_0763</name>
</gene>
<name>A0A117MG33_9EURY</name>
<dbReference type="GO" id="GO:0015420">
    <property type="term" value="F:ABC-type vitamin B12 transporter activity"/>
    <property type="evidence" value="ECO:0007669"/>
    <property type="project" value="UniProtKB-EC"/>
</dbReference>
<reference evidence="12" key="1">
    <citation type="journal article" date="2015" name="MBio">
        <title>Genome-Resolved Metagenomic Analysis Reveals Roles for Candidate Phyla and Other Microbial Community Members in Biogeochemical Transformations in Oil Reservoirs.</title>
        <authorList>
            <person name="Hu P."/>
            <person name="Tom L."/>
            <person name="Singh A."/>
            <person name="Thomas B.C."/>
            <person name="Baker B.J."/>
            <person name="Piceno Y.M."/>
            <person name="Andersen G.L."/>
            <person name="Banfield J.F."/>
        </authorList>
    </citation>
    <scope>NUCLEOTIDE SEQUENCE [LARGE SCALE GENOMIC DNA]</scope>
</reference>
<evidence type="ECO:0000256" key="4">
    <source>
        <dbReference type="ARBA" id="ARBA00022967"/>
    </source>
</evidence>
<dbReference type="PANTHER" id="PTHR42794">
    <property type="entry name" value="HEMIN IMPORT ATP-BINDING PROTEIN HMUV"/>
    <property type="match status" value="1"/>
</dbReference>
<dbReference type="PROSITE" id="PS00211">
    <property type="entry name" value="ABC_TRANSPORTER_1"/>
    <property type="match status" value="1"/>
</dbReference>
<protein>
    <recommendedName>
        <fullName evidence="8">Cobalamin import ATP-binding protein BtuD</fullName>
        <ecNumber evidence="7">7.6.2.8</ecNumber>
    </recommendedName>
    <alternativeName>
        <fullName evidence="9">Vitamin B12-transporting ATPase</fullName>
    </alternativeName>
</protein>
<dbReference type="InterPro" id="IPR027417">
    <property type="entry name" value="P-loop_NTPase"/>
</dbReference>
<evidence type="ECO:0000256" key="8">
    <source>
        <dbReference type="ARBA" id="ARBA00073649"/>
    </source>
</evidence>
<keyword evidence="1" id="KW-0813">Transport</keyword>
<dbReference type="InterPro" id="IPR003593">
    <property type="entry name" value="AAA+_ATPase"/>
</dbReference>
<dbReference type="SUPFAM" id="SSF52540">
    <property type="entry name" value="P-loop containing nucleoside triphosphate hydrolases"/>
    <property type="match status" value="1"/>
</dbReference>
<comment type="caution">
    <text evidence="11">The sequence shown here is derived from an EMBL/GenBank/DDBJ whole genome shotgun (WGS) entry which is preliminary data.</text>
</comment>
<dbReference type="CDD" id="cd03214">
    <property type="entry name" value="ABC_Iron-Siderophores_B12_Hemin"/>
    <property type="match status" value="1"/>
</dbReference>
<keyword evidence="3 11" id="KW-0067">ATP-binding</keyword>
<dbReference type="AlphaFoldDB" id="A0A117MG33"/>
<evidence type="ECO:0000256" key="6">
    <source>
        <dbReference type="ARBA" id="ARBA00058960"/>
    </source>
</evidence>
<accession>A0A117MG33</accession>
<evidence type="ECO:0000256" key="1">
    <source>
        <dbReference type="ARBA" id="ARBA00022448"/>
    </source>
</evidence>
<dbReference type="GO" id="GO:0005524">
    <property type="term" value="F:ATP binding"/>
    <property type="evidence" value="ECO:0007669"/>
    <property type="project" value="UniProtKB-KW"/>
</dbReference>
<keyword evidence="4" id="KW-1278">Translocase</keyword>